<dbReference type="InterPro" id="IPR032675">
    <property type="entry name" value="LRR_dom_sf"/>
</dbReference>
<dbReference type="PANTHER" id="PTHR48051:SF1">
    <property type="entry name" value="RAS SUPPRESSOR PROTEIN 1"/>
    <property type="match status" value="1"/>
</dbReference>
<dbReference type="SUPFAM" id="SSF52058">
    <property type="entry name" value="L domain-like"/>
    <property type="match status" value="1"/>
</dbReference>
<evidence type="ECO:0008006" key="5">
    <source>
        <dbReference type="Google" id="ProtNLM"/>
    </source>
</evidence>
<protein>
    <recommendedName>
        <fullName evidence="5">Leucine-rich repeat-containing protein 57</fullName>
    </recommendedName>
</protein>
<accession>A0A7R9EUR2</accession>
<dbReference type="InterPro" id="IPR001611">
    <property type="entry name" value="Leu-rich_rpt"/>
</dbReference>
<proteinExistence type="predicted"/>
<dbReference type="Pfam" id="PF00560">
    <property type="entry name" value="LRR_1"/>
    <property type="match status" value="2"/>
</dbReference>
<dbReference type="AlphaFoldDB" id="A0A7R9EUR2"/>
<dbReference type="InterPro" id="IPR050216">
    <property type="entry name" value="LRR_domain-containing"/>
</dbReference>
<name>A0A7R9EUR2_9NEOP</name>
<dbReference type="Gene3D" id="3.80.10.10">
    <property type="entry name" value="Ribonuclease Inhibitor"/>
    <property type="match status" value="2"/>
</dbReference>
<dbReference type="PANTHER" id="PTHR48051">
    <property type="match status" value="1"/>
</dbReference>
<organism evidence="4">
    <name type="scientific">Timema bartmani</name>
    <dbReference type="NCBI Taxonomy" id="61472"/>
    <lineage>
        <taxon>Eukaryota</taxon>
        <taxon>Metazoa</taxon>
        <taxon>Ecdysozoa</taxon>
        <taxon>Arthropoda</taxon>
        <taxon>Hexapoda</taxon>
        <taxon>Insecta</taxon>
        <taxon>Pterygota</taxon>
        <taxon>Neoptera</taxon>
        <taxon>Polyneoptera</taxon>
        <taxon>Phasmatodea</taxon>
        <taxon>Timematodea</taxon>
        <taxon>Timematoidea</taxon>
        <taxon>Timematidae</taxon>
        <taxon>Timema</taxon>
    </lineage>
</organism>
<dbReference type="InterPro" id="IPR003591">
    <property type="entry name" value="Leu-rich_rpt_typical-subtyp"/>
</dbReference>
<dbReference type="Pfam" id="PF13855">
    <property type="entry name" value="LRR_8"/>
    <property type="match status" value="1"/>
</dbReference>
<dbReference type="PRINTS" id="PR00019">
    <property type="entry name" value="LEURICHRPT"/>
</dbReference>
<dbReference type="SMART" id="SM00369">
    <property type="entry name" value="LRR_TYP"/>
    <property type="match status" value="6"/>
</dbReference>
<evidence type="ECO:0000256" key="2">
    <source>
        <dbReference type="ARBA" id="ARBA00022737"/>
    </source>
</evidence>
<dbReference type="GO" id="GO:0005737">
    <property type="term" value="C:cytoplasm"/>
    <property type="evidence" value="ECO:0007669"/>
    <property type="project" value="TreeGrafter"/>
</dbReference>
<feature type="region of interest" description="Disordered" evidence="3">
    <location>
        <begin position="294"/>
        <end position="316"/>
    </location>
</feature>
<evidence type="ECO:0000313" key="4">
    <source>
        <dbReference type="EMBL" id="CAD7441696.1"/>
    </source>
</evidence>
<gene>
    <name evidence="4" type="ORF">TBIB3V08_LOCUS4151</name>
</gene>
<dbReference type="PROSITE" id="PS51450">
    <property type="entry name" value="LRR"/>
    <property type="match status" value="2"/>
</dbReference>
<keyword evidence="2" id="KW-0677">Repeat</keyword>
<evidence type="ECO:0000256" key="3">
    <source>
        <dbReference type="SAM" id="MobiDB-lite"/>
    </source>
</evidence>
<dbReference type="EMBL" id="OD565403">
    <property type="protein sequence ID" value="CAD7441696.1"/>
    <property type="molecule type" value="Genomic_DNA"/>
</dbReference>
<sequence>MGNSGLKQHLETAKKTGVLKISEGKLSEFPSDFKQLEPLLRTLDLSNNKFTSLPNDIGSYKLLKHLNVSQNKLVSLPEMLGNLSKLESLSACSNKLTCVPQSLSQLVHLKQVYLSHNLITEFPTVFCGLKHLDVLDLSRNKITHVPNRVSELNVTELNLNQNQISSISDMISRCPRLKTLRLEENCLQLSAIHSSILADSKVSILALDGNLFDKKNLADTEGFDKYMDRFIDLSLPIISNAKMKLKIMMKQLMNKFQQNTQIPEDQENDEDDIPKQLRALHAQVKRRVMPIIHSETHKTSRKATPRDMSEERALKL</sequence>
<reference evidence="4" key="1">
    <citation type="submission" date="2020-11" db="EMBL/GenBank/DDBJ databases">
        <authorList>
            <person name="Tran Van P."/>
        </authorList>
    </citation>
    <scope>NUCLEOTIDE SEQUENCE</scope>
</reference>
<dbReference type="FunFam" id="3.80.10.10:FF:000230">
    <property type="entry name" value="Leucine-rich repeat-containing protein 57"/>
    <property type="match status" value="1"/>
</dbReference>
<dbReference type="SMART" id="SM00364">
    <property type="entry name" value="LRR_BAC"/>
    <property type="match status" value="4"/>
</dbReference>
<evidence type="ECO:0000256" key="1">
    <source>
        <dbReference type="ARBA" id="ARBA00022614"/>
    </source>
</evidence>
<keyword evidence="1" id="KW-0433">Leucine-rich repeat</keyword>